<dbReference type="PANTHER" id="PTHR43531:SF14">
    <property type="entry name" value="METHYL-ACCEPTING CHEMOTAXIS PROTEIN I-RELATED"/>
    <property type="match status" value="1"/>
</dbReference>
<dbReference type="InterPro" id="IPR004089">
    <property type="entry name" value="MCPsignal_dom"/>
</dbReference>
<evidence type="ECO:0000256" key="6">
    <source>
        <dbReference type="SAM" id="Phobius"/>
    </source>
</evidence>
<dbReference type="PROSITE" id="PS50111">
    <property type="entry name" value="CHEMOTAXIS_TRANSDUC_2"/>
    <property type="match status" value="1"/>
</dbReference>
<comment type="similarity">
    <text evidence="3">Belongs to the methyl-accepting chemotaxis (MCP) protein family.</text>
</comment>
<accession>A0A643G4C2</accession>
<gene>
    <name evidence="9" type="ORF">F7R26_013090</name>
</gene>
<dbReference type="InterPro" id="IPR024478">
    <property type="entry name" value="HlyB_4HB_MCP"/>
</dbReference>
<dbReference type="Pfam" id="PF12729">
    <property type="entry name" value="4HB_MCP_1"/>
    <property type="match status" value="1"/>
</dbReference>
<dbReference type="GO" id="GO:0004888">
    <property type="term" value="F:transmembrane signaling receptor activity"/>
    <property type="evidence" value="ECO:0007669"/>
    <property type="project" value="InterPro"/>
</dbReference>
<evidence type="ECO:0000256" key="4">
    <source>
        <dbReference type="PROSITE-ProRule" id="PRU00284"/>
    </source>
</evidence>
<keyword evidence="6" id="KW-0472">Membrane</keyword>
<dbReference type="InterPro" id="IPR003660">
    <property type="entry name" value="HAMP_dom"/>
</dbReference>
<dbReference type="GO" id="GO:0005886">
    <property type="term" value="C:plasma membrane"/>
    <property type="evidence" value="ECO:0007669"/>
    <property type="project" value="TreeGrafter"/>
</dbReference>
<evidence type="ECO:0000256" key="5">
    <source>
        <dbReference type="SAM" id="Coils"/>
    </source>
</evidence>
<dbReference type="AlphaFoldDB" id="A0A643G4C2"/>
<dbReference type="GO" id="GO:0006935">
    <property type="term" value="P:chemotaxis"/>
    <property type="evidence" value="ECO:0007669"/>
    <property type="project" value="InterPro"/>
</dbReference>
<dbReference type="SMART" id="SM00283">
    <property type="entry name" value="MA"/>
    <property type="match status" value="1"/>
</dbReference>
<dbReference type="InterPro" id="IPR004090">
    <property type="entry name" value="Chemotax_Me-accpt_rcpt"/>
</dbReference>
<dbReference type="Proteomes" id="UP000397656">
    <property type="component" value="Chromosome 1"/>
</dbReference>
<evidence type="ECO:0000256" key="3">
    <source>
        <dbReference type="ARBA" id="ARBA00029447"/>
    </source>
</evidence>
<feature type="coiled-coil region" evidence="5">
    <location>
        <begin position="467"/>
        <end position="512"/>
    </location>
</feature>
<dbReference type="GO" id="GO:0007165">
    <property type="term" value="P:signal transduction"/>
    <property type="evidence" value="ECO:0007669"/>
    <property type="project" value="UniProtKB-KW"/>
</dbReference>
<evidence type="ECO:0000259" key="8">
    <source>
        <dbReference type="PROSITE" id="PS50885"/>
    </source>
</evidence>
<dbReference type="InterPro" id="IPR051310">
    <property type="entry name" value="MCP_chemotaxis"/>
</dbReference>
<dbReference type="SMART" id="SM00304">
    <property type="entry name" value="HAMP"/>
    <property type="match status" value="1"/>
</dbReference>
<name>A0A643G4C2_9BURK</name>
<evidence type="ECO:0000259" key="7">
    <source>
        <dbReference type="PROSITE" id="PS50111"/>
    </source>
</evidence>
<evidence type="ECO:0000313" key="9">
    <source>
        <dbReference type="EMBL" id="QOT75165.1"/>
    </source>
</evidence>
<keyword evidence="4" id="KW-0807">Transducer</keyword>
<sequence>MNITQRLLATLSLALLALLAVGVGGLWQLRESQERFTYFNDNTLTSVRMLSELRDTVSTMRVSLYRYALSPDAGSRSDAMNSLAKADEIFDSTVATYERSDISDETDRQMLEADRAAARQYRAERERFLERFNANDDEGARGMLMGGSLFVAVSALHTVINKHVAYNAGLGEQVVATNGKAYGLALTVFSAIIACGFLVTGALGYSLYRRIHSSLAEIEQTLRYVSESLDLDRRALVCHEDEIGRTAIAFNQLIERVASALREVRSSTDSVSTAAHQIAAGNVDLSTRTEQQAASLEQSAASMEELTATVRQNADNARQASGLADNAAEVAEQGSTAVQQMVETMGAISTSSTRIAEITNLIEGIAFQTNILALNAAVEAARAGEQGRGFAVVAGEVRSLAQRSSSAAKEIKDLIDTSVDTVRQGSTQAEGAGKTMSEIRQAVRRVSDIIGEIAAASSEQSTGIEQINQAVGQMDQVTQQNAALVEQAAAAAQSLEEQADKLRETVATFQLAGR</sequence>
<dbReference type="Pfam" id="PF00015">
    <property type="entry name" value="MCPsignal"/>
    <property type="match status" value="1"/>
</dbReference>
<evidence type="ECO:0000313" key="10">
    <source>
        <dbReference type="Proteomes" id="UP000397656"/>
    </source>
</evidence>
<evidence type="ECO:0000256" key="1">
    <source>
        <dbReference type="ARBA" id="ARBA00004370"/>
    </source>
</evidence>
<dbReference type="PANTHER" id="PTHR43531">
    <property type="entry name" value="PROTEIN ICFG"/>
    <property type="match status" value="1"/>
</dbReference>
<dbReference type="FunFam" id="1.10.287.950:FF:000001">
    <property type="entry name" value="Methyl-accepting chemotaxis sensory transducer"/>
    <property type="match status" value="1"/>
</dbReference>
<dbReference type="EMBL" id="CP062803">
    <property type="protein sequence ID" value="QOT75165.1"/>
    <property type="molecule type" value="Genomic_DNA"/>
</dbReference>
<keyword evidence="6" id="KW-0812">Transmembrane</keyword>
<dbReference type="PROSITE" id="PS50885">
    <property type="entry name" value="HAMP"/>
    <property type="match status" value="1"/>
</dbReference>
<keyword evidence="6" id="KW-1133">Transmembrane helix</keyword>
<dbReference type="SUPFAM" id="SSF58104">
    <property type="entry name" value="Methyl-accepting chemotaxis protein (MCP) signaling domain"/>
    <property type="match status" value="1"/>
</dbReference>
<feature type="domain" description="HAMP" evidence="8">
    <location>
        <begin position="209"/>
        <end position="262"/>
    </location>
</feature>
<dbReference type="CDD" id="cd11386">
    <property type="entry name" value="MCP_signal"/>
    <property type="match status" value="1"/>
</dbReference>
<evidence type="ECO:0000256" key="2">
    <source>
        <dbReference type="ARBA" id="ARBA00022481"/>
    </source>
</evidence>
<reference evidence="9 10" key="1">
    <citation type="submission" date="2020-10" db="EMBL/GenBank/DDBJ databases">
        <title>Complete genome sequence of Cupriavidus basilensis CCUG 49340T.</title>
        <authorList>
            <person name="Salva-Serra F."/>
            <person name="Donoso R.A."/>
            <person name="Cho K.H."/>
            <person name="Yoo J.A."/>
            <person name="Lee K."/>
            <person name="Yoon S.-H."/>
            <person name="Perez-Pantoja D."/>
            <person name="Moore E.R.B."/>
        </authorList>
    </citation>
    <scope>NUCLEOTIDE SEQUENCE [LARGE SCALE GENOMIC DNA]</scope>
    <source>
        <strain evidence="10">CCUG 49340</strain>
    </source>
</reference>
<proteinExistence type="inferred from homology"/>
<organism evidence="9 10">
    <name type="scientific">Cupriavidus basilensis</name>
    <dbReference type="NCBI Taxonomy" id="68895"/>
    <lineage>
        <taxon>Bacteria</taxon>
        <taxon>Pseudomonadati</taxon>
        <taxon>Pseudomonadota</taxon>
        <taxon>Betaproteobacteria</taxon>
        <taxon>Burkholderiales</taxon>
        <taxon>Burkholderiaceae</taxon>
        <taxon>Cupriavidus</taxon>
    </lineage>
</organism>
<feature type="transmembrane region" description="Helical" evidence="6">
    <location>
        <begin position="182"/>
        <end position="208"/>
    </location>
</feature>
<keyword evidence="2" id="KW-0488">Methylation</keyword>
<dbReference type="Gene3D" id="1.10.287.950">
    <property type="entry name" value="Methyl-accepting chemotaxis protein"/>
    <property type="match status" value="1"/>
</dbReference>
<dbReference type="GeneID" id="98401845"/>
<comment type="subcellular location">
    <subcellularLocation>
        <location evidence="1">Membrane</location>
    </subcellularLocation>
</comment>
<protein>
    <submittedName>
        <fullName evidence="9">MCP four helix bundle domain-containing protein</fullName>
    </submittedName>
</protein>
<keyword evidence="5" id="KW-0175">Coiled coil</keyword>
<feature type="domain" description="Methyl-accepting transducer" evidence="7">
    <location>
        <begin position="267"/>
        <end position="496"/>
    </location>
</feature>
<dbReference type="PRINTS" id="PR00260">
    <property type="entry name" value="CHEMTRNSDUCR"/>
</dbReference>
<dbReference type="RefSeq" id="WP_150983184.1">
    <property type="nucleotide sequence ID" value="NZ_CP062803.1"/>
</dbReference>